<accession>A0AAV2ETQ4</accession>
<protein>
    <submittedName>
        <fullName evidence="1">Uncharacterized protein</fullName>
    </submittedName>
</protein>
<evidence type="ECO:0000313" key="2">
    <source>
        <dbReference type="Proteomes" id="UP001497516"/>
    </source>
</evidence>
<dbReference type="PANTHER" id="PTHR46250">
    <property type="entry name" value="MYB/SANT-LIKE DNA-BINDING DOMAIN PROTEIN-RELATED"/>
    <property type="match status" value="1"/>
</dbReference>
<dbReference type="Proteomes" id="UP001497516">
    <property type="component" value="Chromosome 5"/>
</dbReference>
<proteinExistence type="predicted"/>
<name>A0AAV2ETQ4_9ROSI</name>
<sequence>MKGKFNLQPLSSIGTSPLVQRHQIANGSFKNGTFVELENMMLERKTGCGVRVEPHLRSRHKKLKKDFHVVHLIRNQSDCGLNDVMKTPTLDDDVFDALIKMFPNCKNMNRNHFHTMMNC</sequence>
<dbReference type="EMBL" id="OZ034818">
    <property type="protein sequence ID" value="CAL1388855.1"/>
    <property type="molecule type" value="Genomic_DNA"/>
</dbReference>
<organism evidence="1 2">
    <name type="scientific">Linum trigynum</name>
    <dbReference type="NCBI Taxonomy" id="586398"/>
    <lineage>
        <taxon>Eukaryota</taxon>
        <taxon>Viridiplantae</taxon>
        <taxon>Streptophyta</taxon>
        <taxon>Embryophyta</taxon>
        <taxon>Tracheophyta</taxon>
        <taxon>Spermatophyta</taxon>
        <taxon>Magnoliopsida</taxon>
        <taxon>eudicotyledons</taxon>
        <taxon>Gunneridae</taxon>
        <taxon>Pentapetalae</taxon>
        <taxon>rosids</taxon>
        <taxon>fabids</taxon>
        <taxon>Malpighiales</taxon>
        <taxon>Linaceae</taxon>
        <taxon>Linum</taxon>
    </lineage>
</organism>
<gene>
    <name evidence="1" type="ORF">LTRI10_LOCUS29755</name>
</gene>
<dbReference type="AlphaFoldDB" id="A0AAV2ETQ4"/>
<reference evidence="1 2" key="1">
    <citation type="submission" date="2024-04" db="EMBL/GenBank/DDBJ databases">
        <authorList>
            <person name="Fracassetti M."/>
        </authorList>
    </citation>
    <scope>NUCLEOTIDE SEQUENCE [LARGE SCALE GENOMIC DNA]</scope>
</reference>
<evidence type="ECO:0000313" key="1">
    <source>
        <dbReference type="EMBL" id="CAL1388855.1"/>
    </source>
</evidence>
<dbReference type="PANTHER" id="PTHR46250:SF15">
    <property type="entry name" value="OS01G0523800 PROTEIN"/>
    <property type="match status" value="1"/>
</dbReference>
<keyword evidence="2" id="KW-1185">Reference proteome</keyword>